<dbReference type="Pfam" id="PF02237">
    <property type="entry name" value="BPL_C"/>
    <property type="match status" value="1"/>
</dbReference>
<dbReference type="Proteomes" id="UP001595858">
    <property type="component" value="Unassembled WGS sequence"/>
</dbReference>
<organism evidence="6 7">
    <name type="scientific">Streptomonospora arabica</name>
    <dbReference type="NCBI Taxonomy" id="412417"/>
    <lineage>
        <taxon>Bacteria</taxon>
        <taxon>Bacillati</taxon>
        <taxon>Actinomycetota</taxon>
        <taxon>Actinomycetes</taxon>
        <taxon>Streptosporangiales</taxon>
        <taxon>Nocardiopsidaceae</taxon>
        <taxon>Streptomonospora</taxon>
    </lineage>
</organism>
<dbReference type="InterPro" id="IPR004408">
    <property type="entry name" value="Biotin_CoA_COase_ligase"/>
</dbReference>
<dbReference type="CDD" id="cd16442">
    <property type="entry name" value="BPL"/>
    <property type="match status" value="1"/>
</dbReference>
<feature type="domain" description="BPL/LPL catalytic" evidence="5">
    <location>
        <begin position="26"/>
        <end position="228"/>
    </location>
</feature>
<name>A0ABV9SK11_9ACTN</name>
<evidence type="ECO:0000256" key="3">
    <source>
        <dbReference type="ARBA" id="ARBA00024227"/>
    </source>
</evidence>
<sequence>MSTPAEPAPGGPRGDEAHRPPLRASELGRALVRPGGLWRSVDVLAETPSTNSELLERARRGEPGGAVLIADHQTAGRGRLGRGFATPPRAALTLSVLVRPAVPAPGLGWLPLLMGVAAVRALRAGPGVPAVLKWPNDVLAEDSGLKLAGILSEAVFPAAGTGTGGGAAEPDAGAGVVLGIGINVSQRRDELPVETAASIALCGAPGADRRELAVSLLEEFAALYAAWAAAGGGAAAAGPVREYRAYCSTLGRRVRAHLPGGGELLGEAVGVDAGGRLEVRDAAGRMQALSAADIVHLRPDDG</sequence>
<evidence type="ECO:0000313" key="7">
    <source>
        <dbReference type="Proteomes" id="UP001595858"/>
    </source>
</evidence>
<dbReference type="InterPro" id="IPR045864">
    <property type="entry name" value="aa-tRNA-synth_II/BPL/LPL"/>
</dbReference>
<keyword evidence="2" id="KW-0092">Biotin</keyword>
<dbReference type="PANTHER" id="PTHR12835:SF5">
    <property type="entry name" value="BIOTIN--PROTEIN LIGASE"/>
    <property type="match status" value="1"/>
</dbReference>
<dbReference type="PANTHER" id="PTHR12835">
    <property type="entry name" value="BIOTIN PROTEIN LIGASE"/>
    <property type="match status" value="1"/>
</dbReference>
<feature type="compositionally biased region" description="Pro residues" evidence="4">
    <location>
        <begin position="1"/>
        <end position="10"/>
    </location>
</feature>
<dbReference type="PROSITE" id="PS51733">
    <property type="entry name" value="BPL_LPL_CATALYTIC"/>
    <property type="match status" value="1"/>
</dbReference>
<dbReference type="InterPro" id="IPR004143">
    <property type="entry name" value="BPL_LPL_catalytic"/>
</dbReference>
<evidence type="ECO:0000256" key="2">
    <source>
        <dbReference type="ARBA" id="ARBA00023267"/>
    </source>
</evidence>
<keyword evidence="7" id="KW-1185">Reference proteome</keyword>
<evidence type="ECO:0000313" key="6">
    <source>
        <dbReference type="EMBL" id="MFC4865740.1"/>
    </source>
</evidence>
<keyword evidence="1 6" id="KW-0436">Ligase</keyword>
<dbReference type="Gene3D" id="2.30.30.100">
    <property type="match status" value="1"/>
</dbReference>
<accession>A0ABV9SK11</accession>
<feature type="region of interest" description="Disordered" evidence="4">
    <location>
        <begin position="1"/>
        <end position="20"/>
    </location>
</feature>
<dbReference type="EC" id="6.3.4.15" evidence="3"/>
<protein>
    <recommendedName>
        <fullName evidence="3">biotin--[biotin carboxyl-carrier protein] ligase</fullName>
        <ecNumber evidence="3">6.3.4.15</ecNumber>
    </recommendedName>
</protein>
<gene>
    <name evidence="6" type="ORF">ACFPCZ_03785</name>
</gene>
<evidence type="ECO:0000256" key="1">
    <source>
        <dbReference type="ARBA" id="ARBA00022598"/>
    </source>
</evidence>
<dbReference type="NCBIfam" id="TIGR00121">
    <property type="entry name" value="birA_ligase"/>
    <property type="match status" value="1"/>
</dbReference>
<dbReference type="SUPFAM" id="SSF55681">
    <property type="entry name" value="Class II aaRS and biotin synthetases"/>
    <property type="match status" value="1"/>
</dbReference>
<comment type="caution">
    <text evidence="6">The sequence shown here is derived from an EMBL/GenBank/DDBJ whole genome shotgun (WGS) entry which is preliminary data.</text>
</comment>
<dbReference type="RefSeq" id="WP_344144574.1">
    <property type="nucleotide sequence ID" value="NZ_BAAAQI010000010.1"/>
</dbReference>
<dbReference type="GO" id="GO:0004077">
    <property type="term" value="F:biotin--[biotin carboxyl-carrier protein] ligase activity"/>
    <property type="evidence" value="ECO:0007669"/>
    <property type="project" value="UniProtKB-EC"/>
</dbReference>
<proteinExistence type="predicted"/>
<dbReference type="InterPro" id="IPR003142">
    <property type="entry name" value="BPL_C"/>
</dbReference>
<dbReference type="EMBL" id="JBHSIY010000004">
    <property type="protein sequence ID" value="MFC4865740.1"/>
    <property type="molecule type" value="Genomic_DNA"/>
</dbReference>
<reference evidence="7" key="1">
    <citation type="journal article" date="2019" name="Int. J. Syst. Evol. Microbiol.">
        <title>The Global Catalogue of Microorganisms (GCM) 10K type strain sequencing project: providing services to taxonomists for standard genome sequencing and annotation.</title>
        <authorList>
            <consortium name="The Broad Institute Genomics Platform"/>
            <consortium name="The Broad Institute Genome Sequencing Center for Infectious Disease"/>
            <person name="Wu L."/>
            <person name="Ma J."/>
        </authorList>
    </citation>
    <scope>NUCLEOTIDE SEQUENCE [LARGE SCALE GENOMIC DNA]</scope>
    <source>
        <strain evidence="7">CGMCC 4.7304</strain>
    </source>
</reference>
<dbReference type="Pfam" id="PF03099">
    <property type="entry name" value="BPL_LplA_LipB"/>
    <property type="match status" value="1"/>
</dbReference>
<evidence type="ECO:0000259" key="5">
    <source>
        <dbReference type="PROSITE" id="PS51733"/>
    </source>
</evidence>
<dbReference type="Gene3D" id="3.30.930.10">
    <property type="entry name" value="Bira Bifunctional Protein, Domain 2"/>
    <property type="match status" value="1"/>
</dbReference>
<evidence type="ECO:0000256" key="4">
    <source>
        <dbReference type="SAM" id="MobiDB-lite"/>
    </source>
</evidence>